<organism evidence="2 3">
    <name type="scientific">Hibiscus syriacus</name>
    <name type="common">Rose of Sharon</name>
    <dbReference type="NCBI Taxonomy" id="106335"/>
    <lineage>
        <taxon>Eukaryota</taxon>
        <taxon>Viridiplantae</taxon>
        <taxon>Streptophyta</taxon>
        <taxon>Embryophyta</taxon>
        <taxon>Tracheophyta</taxon>
        <taxon>Spermatophyta</taxon>
        <taxon>Magnoliopsida</taxon>
        <taxon>eudicotyledons</taxon>
        <taxon>Gunneridae</taxon>
        <taxon>Pentapetalae</taxon>
        <taxon>rosids</taxon>
        <taxon>malvids</taxon>
        <taxon>Malvales</taxon>
        <taxon>Malvaceae</taxon>
        <taxon>Malvoideae</taxon>
        <taxon>Hibiscus</taxon>
    </lineage>
</organism>
<gene>
    <name evidence="2" type="ORF">F3Y22_tig00001818pilonHSYRG00105</name>
</gene>
<evidence type="ECO:0000256" key="1">
    <source>
        <dbReference type="SAM" id="MobiDB-lite"/>
    </source>
</evidence>
<name>A0A6A3CU98_HIBSY</name>
<sequence>MDANNHGFRRTPEEANLSGKNIRTPNYALRPVNRKRTQGTDAQNLLDYFKKMQAENPGFFYAIQLDDDNCMVNVFWADARSRTAFMHFGDAVKLDASYRTFLTAMKNHQPVSLVTDQYRVIQTAMSQVFPDEHGAELHGQDLLTSRYNNLCREAIKYAEDGAIVTETYNVAMGALKEGGKKVSVAKKNVAKLAPPDSLASGVAYHDKKNSTSAPDVAPLLCLQQYDTGTPAQSVSDLNLPCMAPISLHRDDSHTDNMPILPCLKSMTWVMENKNSTPGSRLAVINLKLSNVGLEPMLRSMAYISEQLSTPANRVAVINLKLQDTETSKGESEVKFQVSRDTLGAMLRSMAYIREQLLNVSEPQAEPLSKKHRKQGIEVGGYQSVFVDGMPSSIS</sequence>
<dbReference type="PANTHER" id="PTHR15663">
    <property type="entry name" value="COMM DOMAIN-CONTAINING PROTEIN 9"/>
    <property type="match status" value="1"/>
</dbReference>
<evidence type="ECO:0000313" key="3">
    <source>
        <dbReference type="Proteomes" id="UP000436088"/>
    </source>
</evidence>
<dbReference type="EMBL" id="VEPZ02000141">
    <property type="protein sequence ID" value="KAE8732656.1"/>
    <property type="molecule type" value="Genomic_DNA"/>
</dbReference>
<dbReference type="InterPro" id="IPR037360">
    <property type="entry name" value="COMMD9"/>
</dbReference>
<keyword evidence="3" id="KW-1185">Reference proteome</keyword>
<protein>
    <submittedName>
        <fullName evidence="2">Protein FAR1-RELATED SEQUENCE 3</fullName>
    </submittedName>
</protein>
<dbReference type="AlphaFoldDB" id="A0A6A3CU98"/>
<dbReference type="Proteomes" id="UP000436088">
    <property type="component" value="Unassembled WGS sequence"/>
</dbReference>
<proteinExistence type="predicted"/>
<accession>A0A6A3CU98</accession>
<dbReference type="PANTHER" id="PTHR15663:SF6">
    <property type="entry name" value="COMM DOMAIN-CONTAINING PROTEIN-RELATED"/>
    <property type="match status" value="1"/>
</dbReference>
<reference evidence="2" key="1">
    <citation type="submission" date="2019-09" db="EMBL/GenBank/DDBJ databases">
        <title>Draft genome information of white flower Hibiscus syriacus.</title>
        <authorList>
            <person name="Kim Y.-M."/>
        </authorList>
    </citation>
    <scope>NUCLEOTIDE SEQUENCE [LARGE SCALE GENOMIC DNA]</scope>
    <source>
        <strain evidence="2">YM2019G1</strain>
    </source>
</reference>
<feature type="region of interest" description="Disordered" evidence="1">
    <location>
        <begin position="1"/>
        <end position="25"/>
    </location>
</feature>
<evidence type="ECO:0000313" key="2">
    <source>
        <dbReference type="EMBL" id="KAE8732656.1"/>
    </source>
</evidence>
<comment type="caution">
    <text evidence="2">The sequence shown here is derived from an EMBL/GenBank/DDBJ whole genome shotgun (WGS) entry which is preliminary data.</text>
</comment>